<keyword evidence="1" id="KW-0732">Signal</keyword>
<accession>A0ABU8PUE0</accession>
<comment type="caution">
    <text evidence="2">The sequence shown here is derived from an EMBL/GenBank/DDBJ whole genome shotgun (WGS) entry which is preliminary data.</text>
</comment>
<evidence type="ECO:0000313" key="2">
    <source>
        <dbReference type="EMBL" id="MEJ5046361.1"/>
    </source>
</evidence>
<dbReference type="EMBL" id="JBBGZW010000001">
    <property type="protein sequence ID" value="MEJ5046361.1"/>
    <property type="molecule type" value="Genomic_DNA"/>
</dbReference>
<dbReference type="PROSITE" id="PS51257">
    <property type="entry name" value="PROKAR_LIPOPROTEIN"/>
    <property type="match status" value="1"/>
</dbReference>
<gene>
    <name evidence="2" type="ORF">WH298_14315</name>
</gene>
<feature type="chain" id="PRO_5046591729" evidence="1">
    <location>
        <begin position="24"/>
        <end position="136"/>
    </location>
</feature>
<evidence type="ECO:0000256" key="1">
    <source>
        <dbReference type="SAM" id="SignalP"/>
    </source>
</evidence>
<organism evidence="2 3">
    <name type="scientific">Pantoea nemavictus</name>
    <dbReference type="NCBI Taxonomy" id="2726955"/>
    <lineage>
        <taxon>Bacteria</taxon>
        <taxon>Pseudomonadati</taxon>
        <taxon>Pseudomonadota</taxon>
        <taxon>Gammaproteobacteria</taxon>
        <taxon>Enterobacterales</taxon>
        <taxon>Erwiniaceae</taxon>
        <taxon>Pantoea</taxon>
    </lineage>
</organism>
<dbReference type="Proteomes" id="UP001362100">
    <property type="component" value="Unassembled WGS sequence"/>
</dbReference>
<feature type="signal peptide" evidence="1">
    <location>
        <begin position="1"/>
        <end position="23"/>
    </location>
</feature>
<dbReference type="Gene3D" id="3.30.1150.10">
    <property type="match status" value="1"/>
</dbReference>
<sequence>MNRIIALLSGAVIILALSACQQAQPKQQDSIANLCQPQSAPGSASCKWADGMQHQLNQHFRDAKRYAGQQCLVRLEWQPSGRYAVTQTQGDESLCLRAWQLIGQTKDLPQPPNPGQPAWFGFAPGSPVHAGATGAG</sequence>
<dbReference type="SUPFAM" id="SSF74653">
    <property type="entry name" value="TolA/TonB C-terminal domain"/>
    <property type="match status" value="1"/>
</dbReference>
<protein>
    <submittedName>
        <fullName evidence="2">Cell envelope integrity TolA C-terminal domain-containing protein</fullName>
    </submittedName>
</protein>
<keyword evidence="3" id="KW-1185">Reference proteome</keyword>
<evidence type="ECO:0000313" key="3">
    <source>
        <dbReference type="Proteomes" id="UP001362100"/>
    </source>
</evidence>
<dbReference type="InterPro" id="IPR014161">
    <property type="entry name" value="Tol-Pal_TolA"/>
</dbReference>
<dbReference type="RefSeq" id="WP_161804870.1">
    <property type="nucleotide sequence ID" value="NZ_JACAWY010000001.1"/>
</dbReference>
<proteinExistence type="predicted"/>
<reference evidence="2 3" key="1">
    <citation type="submission" date="2023-12" db="EMBL/GenBank/DDBJ databases">
        <title>Gut-associated functions are favored during microbiome assembly across C. elegans life.</title>
        <authorList>
            <person name="Zimmermann J."/>
        </authorList>
    </citation>
    <scope>NUCLEOTIDE SEQUENCE [LARGE SCALE GENOMIC DNA]</scope>
    <source>
        <strain evidence="2 3">BIGb0393</strain>
    </source>
</reference>
<dbReference type="Pfam" id="PF06519">
    <property type="entry name" value="TolA"/>
    <property type="match status" value="1"/>
</dbReference>
<name>A0ABU8PUE0_9GAMM</name>